<dbReference type="EMBL" id="CP136865">
    <property type="protein sequence ID" value="WOJ97008.1"/>
    <property type="molecule type" value="Genomic_DNA"/>
</dbReference>
<reference evidence="2 3" key="1">
    <citation type="submission" date="2023-10" db="EMBL/GenBank/DDBJ databases">
        <title>Two novel species belonging to the OM43/NOR5 clade.</title>
        <authorList>
            <person name="Park M."/>
        </authorList>
    </citation>
    <scope>NUCLEOTIDE SEQUENCE [LARGE SCALE GENOMIC DNA]</scope>
    <source>
        <strain evidence="2 3">IMCC45268</strain>
    </source>
</reference>
<keyword evidence="3" id="KW-1185">Reference proteome</keyword>
<dbReference type="SUPFAM" id="SSF47616">
    <property type="entry name" value="GST C-terminal domain-like"/>
    <property type="match status" value="1"/>
</dbReference>
<feature type="domain" description="GST C-terminal" evidence="1">
    <location>
        <begin position="94"/>
        <end position="243"/>
    </location>
</feature>
<dbReference type="InterPro" id="IPR036282">
    <property type="entry name" value="Glutathione-S-Trfase_C_sf"/>
</dbReference>
<dbReference type="Pfam" id="PF13410">
    <property type="entry name" value="GST_C_2"/>
    <property type="match status" value="1"/>
</dbReference>
<protein>
    <submittedName>
        <fullName evidence="2">Glutathione S-transferase family protein</fullName>
    </submittedName>
</protein>
<gene>
    <name evidence="2" type="ORF">R0137_00200</name>
</gene>
<dbReference type="InterPro" id="IPR004045">
    <property type="entry name" value="Glutathione_S-Trfase_N"/>
</dbReference>
<dbReference type="CDD" id="cd00570">
    <property type="entry name" value="GST_N_family"/>
    <property type="match status" value="1"/>
</dbReference>
<name>A0ABZ0ID39_9GAMM</name>
<dbReference type="Proteomes" id="UP001626549">
    <property type="component" value="Chromosome"/>
</dbReference>
<dbReference type="SUPFAM" id="SSF52833">
    <property type="entry name" value="Thioredoxin-like"/>
    <property type="match status" value="1"/>
</dbReference>
<dbReference type="RefSeq" id="WP_407327694.1">
    <property type="nucleotide sequence ID" value="NZ_CP136865.1"/>
</dbReference>
<sequence>MSESMILHHYESSPFAEKIRLMFGYTNSSWHSLLSPAWPPRPNVDPLSGGYRRIPIAQQGADIFCDSALIAQEIAVATNQPTLDPYKVDGATLELMQEAQGDGFFAAITSVSAPKLLGTMIMNFGPVGTYRFIKDRSGILDGGTTAAKPAKDARNIMSGIFDTLEQILGDSEWLGGSVPSAADFAVYHPLWLHLNCGGKFPSAAKNVLRWYEAVSAFGQGQRTEITQGDAFASAKSGEPRPLPASDSSSEFEIGQSLEIQPEDYGVVPVTGLLAAITAERVILKRETRDFGTLHVHFPRAAYALKSAALDSH</sequence>
<evidence type="ECO:0000313" key="2">
    <source>
        <dbReference type="EMBL" id="WOJ97008.1"/>
    </source>
</evidence>
<proteinExistence type="predicted"/>
<dbReference type="Gene3D" id="3.40.30.110">
    <property type="match status" value="2"/>
</dbReference>
<dbReference type="CDD" id="cd00299">
    <property type="entry name" value="GST_C_family"/>
    <property type="match status" value="1"/>
</dbReference>
<organism evidence="2 3">
    <name type="scientific">Congregibacter brevis</name>
    <dbReference type="NCBI Taxonomy" id="3081201"/>
    <lineage>
        <taxon>Bacteria</taxon>
        <taxon>Pseudomonadati</taxon>
        <taxon>Pseudomonadota</taxon>
        <taxon>Gammaproteobacteria</taxon>
        <taxon>Cellvibrionales</taxon>
        <taxon>Halieaceae</taxon>
        <taxon>Congregibacter</taxon>
    </lineage>
</organism>
<evidence type="ECO:0000259" key="1">
    <source>
        <dbReference type="PROSITE" id="PS50405"/>
    </source>
</evidence>
<evidence type="ECO:0000313" key="3">
    <source>
        <dbReference type="Proteomes" id="UP001626549"/>
    </source>
</evidence>
<dbReference type="InterPro" id="IPR010987">
    <property type="entry name" value="Glutathione-S-Trfase_C-like"/>
</dbReference>
<dbReference type="PROSITE" id="PS50405">
    <property type="entry name" value="GST_CTER"/>
    <property type="match status" value="1"/>
</dbReference>
<accession>A0ABZ0ID39</accession>
<dbReference type="Pfam" id="PF13417">
    <property type="entry name" value="GST_N_3"/>
    <property type="match status" value="1"/>
</dbReference>
<dbReference type="InterPro" id="IPR036249">
    <property type="entry name" value="Thioredoxin-like_sf"/>
</dbReference>